<dbReference type="PANTHER" id="PTHR33683:SF46">
    <property type="entry name" value="SUSHI DOMAIN-CONTAINING PROTEIN"/>
    <property type="match status" value="1"/>
</dbReference>
<evidence type="ECO:0000313" key="3">
    <source>
        <dbReference type="EMBL" id="KAL3786151.1"/>
    </source>
</evidence>
<dbReference type="EMBL" id="JABMIG020000201">
    <property type="protein sequence ID" value="KAL3786151.1"/>
    <property type="molecule type" value="Genomic_DNA"/>
</dbReference>
<feature type="compositionally biased region" description="Polar residues" evidence="1">
    <location>
        <begin position="542"/>
        <end position="553"/>
    </location>
</feature>
<dbReference type="PANTHER" id="PTHR33683">
    <property type="entry name" value="1, PUTATIVE-RELATED"/>
    <property type="match status" value="1"/>
</dbReference>
<evidence type="ECO:0000313" key="4">
    <source>
        <dbReference type="Proteomes" id="UP001516023"/>
    </source>
</evidence>
<comment type="caution">
    <text evidence="3">The sequence shown here is derived from an EMBL/GenBank/DDBJ whole genome shotgun (WGS) entry which is preliminary data.</text>
</comment>
<keyword evidence="4" id="KW-1185">Reference proteome</keyword>
<reference evidence="3 4" key="1">
    <citation type="journal article" date="2020" name="G3 (Bethesda)">
        <title>Improved Reference Genome for Cyclotella cryptica CCMP332, a Model for Cell Wall Morphogenesis, Salinity Adaptation, and Lipid Production in Diatoms (Bacillariophyta).</title>
        <authorList>
            <person name="Roberts W.R."/>
            <person name="Downey K.M."/>
            <person name="Ruck E.C."/>
            <person name="Traller J.C."/>
            <person name="Alverson A.J."/>
        </authorList>
    </citation>
    <scope>NUCLEOTIDE SEQUENCE [LARGE SCALE GENOMIC DNA]</scope>
    <source>
        <strain evidence="3 4">CCMP332</strain>
    </source>
</reference>
<keyword evidence="2" id="KW-0732">Signal</keyword>
<sequence>MLMKPPTTLSHCTLLLALFLTTTLSQLQPDQDPTKDYYCGINWNEANAYCSLPCPSGSNGECPPAETGRARYCFAAADCFVRKVAMYWTGIVSLEFDQEKHLADGKGGVLMSETDIAALERSMMSFLGDGFSGEMEITCASVQDQEYDRPCVDAVIPGRRLFGSTDSSVSIENYELELGYQSHQIFFRDTTTDATSMQQSIRKLARDESITALDLTVQICAQYIPALDATTKVSESDLQNNIISIIANNEQGAVNAISSSSTFFNALTGITALSTDMLLDPPSSSPSVSPTRSDYQTIETFIDAKPSGSYGIFFSIRTKAQVSTILLTEMAFVTPHNGTVEYEVYSRLGDFRGHEGFETEWDLIARGQTVASGPGAFTRVLNEVPEDYDSSYVGFSSIHVPGNLGIRSFYITMTKTFSMTDGDPVPLSFSDSSVPENEGTSNYAVIVSNEELEILEGDAVLEFPAPQNRDGTSEYYKRPRGFLGSFQYTREACFPAVDFFGWPCPVIPKNRLPTKLPTKKPVSSTTLQIASSSSLPTMSLSKNGTDASTSSARESMNDLKVATNGEANLAAERRGVYFFIMLIFCMIQ</sequence>
<feature type="signal peptide" evidence="2">
    <location>
        <begin position="1"/>
        <end position="25"/>
    </location>
</feature>
<dbReference type="Proteomes" id="UP001516023">
    <property type="component" value="Unassembled WGS sequence"/>
</dbReference>
<name>A0ABD3PFS4_9STRA</name>
<accession>A0ABD3PFS4</accession>
<evidence type="ECO:0000256" key="2">
    <source>
        <dbReference type="SAM" id="SignalP"/>
    </source>
</evidence>
<feature type="region of interest" description="Disordered" evidence="1">
    <location>
        <begin position="527"/>
        <end position="553"/>
    </location>
</feature>
<proteinExistence type="predicted"/>
<gene>
    <name evidence="3" type="ORF">HJC23_010725</name>
</gene>
<protein>
    <submittedName>
        <fullName evidence="3">Uncharacterized protein</fullName>
    </submittedName>
</protein>
<evidence type="ECO:0000256" key="1">
    <source>
        <dbReference type="SAM" id="MobiDB-lite"/>
    </source>
</evidence>
<feature type="compositionally biased region" description="Low complexity" evidence="1">
    <location>
        <begin position="527"/>
        <end position="541"/>
    </location>
</feature>
<organism evidence="3 4">
    <name type="scientific">Cyclotella cryptica</name>
    <dbReference type="NCBI Taxonomy" id="29204"/>
    <lineage>
        <taxon>Eukaryota</taxon>
        <taxon>Sar</taxon>
        <taxon>Stramenopiles</taxon>
        <taxon>Ochrophyta</taxon>
        <taxon>Bacillariophyta</taxon>
        <taxon>Coscinodiscophyceae</taxon>
        <taxon>Thalassiosirophycidae</taxon>
        <taxon>Stephanodiscales</taxon>
        <taxon>Stephanodiscaceae</taxon>
        <taxon>Cyclotella</taxon>
    </lineage>
</organism>
<feature type="chain" id="PRO_5044833555" evidence="2">
    <location>
        <begin position="26"/>
        <end position="588"/>
    </location>
</feature>
<dbReference type="AlphaFoldDB" id="A0ABD3PFS4"/>